<dbReference type="eggNOG" id="COG1653">
    <property type="taxonomic scope" value="Bacteria"/>
</dbReference>
<dbReference type="CDD" id="cd14750">
    <property type="entry name" value="PBP2_TMBP"/>
    <property type="match status" value="1"/>
</dbReference>
<dbReference type="Proteomes" id="UP000002505">
    <property type="component" value="Chromosome"/>
</dbReference>
<keyword evidence="2" id="KW-0813">Transport</keyword>
<dbReference type="InterPro" id="IPR006059">
    <property type="entry name" value="SBP"/>
</dbReference>
<feature type="signal peptide" evidence="4">
    <location>
        <begin position="1"/>
        <end position="24"/>
    </location>
</feature>
<dbReference type="GO" id="GO:0015768">
    <property type="term" value="P:maltose transport"/>
    <property type="evidence" value="ECO:0007669"/>
    <property type="project" value="TreeGrafter"/>
</dbReference>
<keyword evidence="6" id="KW-1185">Reference proteome</keyword>
<feature type="chain" id="PRO_5002873308" evidence="4">
    <location>
        <begin position="25"/>
        <end position="428"/>
    </location>
</feature>
<evidence type="ECO:0000313" key="5">
    <source>
        <dbReference type="EMBL" id="ACL38621.1"/>
    </source>
</evidence>
<comment type="similarity">
    <text evidence="1">Belongs to the bacterial solute-binding protein 1 family.</text>
</comment>
<organism evidence="5 6">
    <name type="scientific">Pseudarthrobacter chlorophenolicus (strain ATCC 700700 / DSM 12829 / CIP 107037 / JCM 12360 / KCTC 9906 / NCIMB 13794 / A6)</name>
    <name type="common">Arthrobacter chlorophenolicus</name>
    <dbReference type="NCBI Taxonomy" id="452863"/>
    <lineage>
        <taxon>Bacteria</taxon>
        <taxon>Bacillati</taxon>
        <taxon>Actinomycetota</taxon>
        <taxon>Actinomycetes</taxon>
        <taxon>Micrococcales</taxon>
        <taxon>Micrococcaceae</taxon>
        <taxon>Pseudarthrobacter</taxon>
    </lineage>
</organism>
<evidence type="ECO:0000256" key="1">
    <source>
        <dbReference type="ARBA" id="ARBA00008520"/>
    </source>
</evidence>
<dbReference type="STRING" id="452863.Achl_0623"/>
<evidence type="ECO:0000256" key="2">
    <source>
        <dbReference type="ARBA" id="ARBA00022448"/>
    </source>
</evidence>
<dbReference type="OrthoDB" id="3495561at2"/>
<accession>B8HBD6</accession>
<evidence type="ECO:0000313" key="6">
    <source>
        <dbReference type="Proteomes" id="UP000002505"/>
    </source>
</evidence>
<keyword evidence="3 4" id="KW-0732">Signal</keyword>
<dbReference type="EMBL" id="CP001341">
    <property type="protein sequence ID" value="ACL38621.1"/>
    <property type="molecule type" value="Genomic_DNA"/>
</dbReference>
<dbReference type="PANTHER" id="PTHR30061:SF50">
    <property type="entry name" value="MALTOSE_MALTODEXTRIN-BINDING PERIPLASMIC PROTEIN"/>
    <property type="match status" value="1"/>
</dbReference>
<dbReference type="GO" id="GO:1901982">
    <property type="term" value="F:maltose binding"/>
    <property type="evidence" value="ECO:0007669"/>
    <property type="project" value="TreeGrafter"/>
</dbReference>
<dbReference type="KEGG" id="ach:Achl_0623"/>
<protein>
    <submittedName>
        <fullName evidence="5">Extracellular solute-binding protein family 1</fullName>
    </submittedName>
</protein>
<dbReference type="GO" id="GO:0042956">
    <property type="term" value="P:maltodextrin transmembrane transport"/>
    <property type="evidence" value="ECO:0007669"/>
    <property type="project" value="TreeGrafter"/>
</dbReference>
<reference evidence="5" key="1">
    <citation type="submission" date="2009-01" db="EMBL/GenBank/DDBJ databases">
        <title>Complete sequence of chromosome of Arthrobacter chlorophenolicus A6.</title>
        <authorList>
            <consortium name="US DOE Joint Genome Institute"/>
            <person name="Lucas S."/>
            <person name="Copeland A."/>
            <person name="Lapidus A."/>
            <person name="Glavina del Rio T."/>
            <person name="Tice H."/>
            <person name="Bruce D."/>
            <person name="Goodwin L."/>
            <person name="Pitluck S."/>
            <person name="Goltsman E."/>
            <person name="Clum A."/>
            <person name="Larimer F."/>
            <person name="Land M."/>
            <person name="Hauser L."/>
            <person name="Kyrpides N."/>
            <person name="Mikhailova N."/>
            <person name="Jansson J."/>
            <person name="Richardson P."/>
        </authorList>
    </citation>
    <scope>NUCLEOTIDE SEQUENCE [LARGE SCALE GENOMIC DNA]</scope>
    <source>
        <strain evidence="5">A6</strain>
    </source>
</reference>
<evidence type="ECO:0000256" key="3">
    <source>
        <dbReference type="ARBA" id="ARBA00022729"/>
    </source>
</evidence>
<proteinExistence type="inferred from homology"/>
<dbReference type="HOGENOM" id="CLU_031285_9_1_11"/>
<dbReference type="SUPFAM" id="SSF53850">
    <property type="entry name" value="Periplasmic binding protein-like II"/>
    <property type="match status" value="1"/>
</dbReference>
<dbReference type="PANTHER" id="PTHR30061">
    <property type="entry name" value="MALTOSE-BINDING PERIPLASMIC PROTEIN"/>
    <property type="match status" value="1"/>
</dbReference>
<gene>
    <name evidence="5" type="ordered locus">Achl_0623</name>
</gene>
<dbReference type="GO" id="GO:0055052">
    <property type="term" value="C:ATP-binding cassette (ABC) transporter complex, substrate-binding subunit-containing"/>
    <property type="evidence" value="ECO:0007669"/>
    <property type="project" value="TreeGrafter"/>
</dbReference>
<name>B8HBD6_PSECP</name>
<evidence type="ECO:0000256" key="4">
    <source>
        <dbReference type="SAM" id="SignalP"/>
    </source>
</evidence>
<dbReference type="PROSITE" id="PS51257">
    <property type="entry name" value="PROKAR_LIPOPROTEIN"/>
    <property type="match status" value="1"/>
</dbReference>
<dbReference type="Gene3D" id="3.40.190.10">
    <property type="entry name" value="Periplasmic binding protein-like II"/>
    <property type="match status" value="2"/>
</dbReference>
<dbReference type="Pfam" id="PF01547">
    <property type="entry name" value="SBP_bac_1"/>
    <property type="match status" value="1"/>
</dbReference>
<dbReference type="RefSeq" id="WP_015935847.1">
    <property type="nucleotide sequence ID" value="NC_011886.1"/>
</dbReference>
<sequence length="428" mass="45637">MKTPRFLLPVATAGVLALSLSACAGGGGGGTSGGGSDAEANLDSRGPITYVQGKDNSNVVRPLIEKWNAAHPDEKVTFKEQTDNADQQHDDLVQNFQAKNADYDVASVDVVWTAEFAAKGWLQPLKDKMAIDTKGMLEPTIEAGSYKGTLYAAPVSSDGGILYYRKDLVPTPPKTWDEMMGMCSIAKQNNMGCYAGQFKQYEGLTVNASEAINSAGGSVLDKDGKPSLNTPEAEAGLDNLVKAFKDGNIPAEAITYQEEESRRAFQDGKLLFLRNWPYVYNLATTEGSSKVKDVLGMAALPGKDGPGASSLGGHSAAVSVYSDHKATSLDFVKFLVEEEQQKFFATQGSLAPVLGDLYEDQELVAKLPYLPVLKTSIENAVPRPVTPFYPAVTKAIQDNAYAALKGEKPAKDALSDMQKSIETAGAGS</sequence>
<dbReference type="AlphaFoldDB" id="B8HBD6"/>